<accession>A0A927MEE3</accession>
<keyword evidence="3" id="KW-1185">Reference proteome</keyword>
<gene>
    <name evidence="2" type="ORF">H4W31_005218</name>
</gene>
<protein>
    <recommendedName>
        <fullName evidence="1">DUF4158 domain-containing protein</fullName>
    </recommendedName>
</protein>
<evidence type="ECO:0000313" key="3">
    <source>
        <dbReference type="Proteomes" id="UP000649753"/>
    </source>
</evidence>
<reference evidence="2" key="1">
    <citation type="submission" date="2020-10" db="EMBL/GenBank/DDBJ databases">
        <title>Sequencing the genomes of 1000 actinobacteria strains.</title>
        <authorList>
            <person name="Klenk H.-P."/>
        </authorList>
    </citation>
    <scope>NUCLEOTIDE SEQUENCE</scope>
    <source>
        <strain evidence="2">DSM 46832</strain>
    </source>
</reference>
<dbReference type="EMBL" id="JADBEB010000001">
    <property type="protein sequence ID" value="MBE1489580.1"/>
    <property type="molecule type" value="Genomic_DNA"/>
</dbReference>
<evidence type="ECO:0000313" key="2">
    <source>
        <dbReference type="EMBL" id="MBE1489580.1"/>
    </source>
</evidence>
<feature type="domain" description="DUF4158" evidence="1">
    <location>
        <begin position="4"/>
        <end position="71"/>
    </location>
</feature>
<proteinExistence type="predicted"/>
<dbReference type="InterPro" id="IPR025296">
    <property type="entry name" value="DUF4158"/>
</dbReference>
<dbReference type="Proteomes" id="UP000649753">
    <property type="component" value="Unassembled WGS sequence"/>
</dbReference>
<name>A0A927MEE3_9ACTN</name>
<organism evidence="2 3">
    <name type="scientific">Plantactinospora soyae</name>
    <dbReference type="NCBI Taxonomy" id="1544732"/>
    <lineage>
        <taxon>Bacteria</taxon>
        <taxon>Bacillati</taxon>
        <taxon>Actinomycetota</taxon>
        <taxon>Actinomycetes</taxon>
        <taxon>Micromonosporales</taxon>
        <taxon>Micromonosporaceae</taxon>
        <taxon>Plantactinospora</taxon>
    </lineage>
</organism>
<evidence type="ECO:0000259" key="1">
    <source>
        <dbReference type="Pfam" id="PF13700"/>
    </source>
</evidence>
<dbReference type="AlphaFoldDB" id="A0A927MEE3"/>
<dbReference type="Pfam" id="PF13700">
    <property type="entry name" value="DUF4158"/>
    <property type="match status" value="1"/>
</dbReference>
<sequence length="79" mass="8551">MGGFFLLDSTASDLIANKRGEHNRLGVAVQIGTVRYLGHFLTEDPLEVPWSAVEHVAGQLDVADPSVIKQVHRAVEDGV</sequence>
<comment type="caution">
    <text evidence="2">The sequence shown here is derived from an EMBL/GenBank/DDBJ whole genome shotgun (WGS) entry which is preliminary data.</text>
</comment>